<keyword evidence="5" id="KW-0460">Magnesium</keyword>
<dbReference type="PANTHER" id="PTHR12001">
    <property type="entry name" value="GERANYLGERANYL PYROPHOSPHATE SYNTHASE"/>
    <property type="match status" value="1"/>
</dbReference>
<evidence type="ECO:0000256" key="4">
    <source>
        <dbReference type="ARBA" id="ARBA00022723"/>
    </source>
</evidence>
<dbReference type="InterPro" id="IPR000092">
    <property type="entry name" value="Polyprenyl_synt"/>
</dbReference>
<evidence type="ECO:0000313" key="8">
    <source>
        <dbReference type="Proteomes" id="UP000219563"/>
    </source>
</evidence>
<protein>
    <submittedName>
        <fullName evidence="7">Heptaprenyl diphosphate synthase</fullName>
    </submittedName>
</protein>
<dbReference type="SUPFAM" id="SSF48576">
    <property type="entry name" value="Terpenoid synthases"/>
    <property type="match status" value="1"/>
</dbReference>
<dbReference type="GO" id="GO:0008299">
    <property type="term" value="P:isoprenoid biosynthetic process"/>
    <property type="evidence" value="ECO:0007669"/>
    <property type="project" value="InterPro"/>
</dbReference>
<dbReference type="RefSeq" id="WP_097076540.1">
    <property type="nucleotide sequence ID" value="NZ_OBMR01000007.1"/>
</dbReference>
<evidence type="ECO:0000256" key="6">
    <source>
        <dbReference type="RuleBase" id="RU004466"/>
    </source>
</evidence>
<comment type="cofactor">
    <cofactor evidence="1">
        <name>Mg(2+)</name>
        <dbReference type="ChEBI" id="CHEBI:18420"/>
    </cofactor>
</comment>
<dbReference type="Proteomes" id="UP000219563">
    <property type="component" value="Unassembled WGS sequence"/>
</dbReference>
<comment type="similarity">
    <text evidence="2 6">Belongs to the FPP/GGPP synthase family.</text>
</comment>
<dbReference type="PANTHER" id="PTHR12001:SF69">
    <property type="entry name" value="ALL TRANS-POLYPRENYL-DIPHOSPHATE SYNTHASE PDSS1"/>
    <property type="match status" value="1"/>
</dbReference>
<evidence type="ECO:0000256" key="3">
    <source>
        <dbReference type="ARBA" id="ARBA00022679"/>
    </source>
</evidence>
<dbReference type="InterPro" id="IPR008949">
    <property type="entry name" value="Isoprenoid_synthase_dom_sf"/>
</dbReference>
<accession>A0A285SEP5</accession>
<dbReference type="PROSITE" id="PS00723">
    <property type="entry name" value="POLYPRENYL_SYNTHASE_1"/>
    <property type="match status" value="1"/>
</dbReference>
<dbReference type="GO" id="GO:0004659">
    <property type="term" value="F:prenyltransferase activity"/>
    <property type="evidence" value="ECO:0007669"/>
    <property type="project" value="InterPro"/>
</dbReference>
<dbReference type="Pfam" id="PF00348">
    <property type="entry name" value="polyprenyl_synt"/>
    <property type="match status" value="1"/>
</dbReference>
<sequence>MTNNVVDFETAFEQVKKEVAKLLTKGPSLISGYTSYLTEATGKMMRAKAVLACAMDENDMVPADAIIFAAAVETLHLATLVHDDIMDDADTRRGQITLQKKSGKRNAVICGDYLLASAIREIASVDDTDKYKDFDFSKYVEAIALGELRQNINNRNFRLGTFRYLSIIDGKTAALFEASFHAGAMAGNATEKEIKLYRRLGRYTGIAFQLTDDCIDYEVSEDTALKPVQSDFENGVVTLPLIHTFEENASLAERAEKGLISKEEILKEVSKHGGVEFTHKTAERYYKKGVDAIEALQLSGKKREILEGLITKAYVGLKK</sequence>
<reference evidence="7 8" key="1">
    <citation type="submission" date="2017-08" db="EMBL/GenBank/DDBJ databases">
        <authorList>
            <person name="de Groot N.N."/>
        </authorList>
    </citation>
    <scope>NUCLEOTIDE SEQUENCE [LARGE SCALE GENOMIC DNA]</scope>
    <source>
        <strain evidence="7 8">DSM 9787</strain>
    </source>
</reference>
<name>A0A285SEP5_9FIRM</name>
<dbReference type="InterPro" id="IPR033749">
    <property type="entry name" value="Polyprenyl_synt_CS"/>
</dbReference>
<keyword evidence="4" id="KW-0479">Metal-binding</keyword>
<evidence type="ECO:0000256" key="2">
    <source>
        <dbReference type="ARBA" id="ARBA00006706"/>
    </source>
</evidence>
<evidence type="ECO:0000313" key="7">
    <source>
        <dbReference type="EMBL" id="SOC06364.1"/>
    </source>
</evidence>
<dbReference type="GO" id="GO:0046872">
    <property type="term" value="F:metal ion binding"/>
    <property type="evidence" value="ECO:0007669"/>
    <property type="project" value="UniProtKB-KW"/>
</dbReference>
<evidence type="ECO:0000256" key="5">
    <source>
        <dbReference type="ARBA" id="ARBA00022842"/>
    </source>
</evidence>
<dbReference type="AlphaFoldDB" id="A0A285SEP5"/>
<dbReference type="SFLD" id="SFLDS00005">
    <property type="entry name" value="Isoprenoid_Synthase_Type_I"/>
    <property type="match status" value="1"/>
</dbReference>
<dbReference type="Gene3D" id="1.10.600.10">
    <property type="entry name" value="Farnesyl Diphosphate Synthase"/>
    <property type="match status" value="1"/>
</dbReference>
<organism evidence="7 8">
    <name type="scientific">Pseudobutyrivibrio ruminis DSM 9787</name>
    <dbReference type="NCBI Taxonomy" id="1123011"/>
    <lineage>
        <taxon>Bacteria</taxon>
        <taxon>Bacillati</taxon>
        <taxon>Bacillota</taxon>
        <taxon>Clostridia</taxon>
        <taxon>Lachnospirales</taxon>
        <taxon>Lachnospiraceae</taxon>
        <taxon>Pseudobutyrivibrio</taxon>
    </lineage>
</organism>
<gene>
    <name evidence="7" type="ORF">SAMN02910411_2255</name>
</gene>
<keyword evidence="3 6" id="KW-0808">Transferase</keyword>
<dbReference type="CDD" id="cd00685">
    <property type="entry name" value="Trans_IPPS_HT"/>
    <property type="match status" value="1"/>
</dbReference>
<evidence type="ECO:0000256" key="1">
    <source>
        <dbReference type="ARBA" id="ARBA00001946"/>
    </source>
</evidence>
<dbReference type="EMBL" id="OBMR01000007">
    <property type="protein sequence ID" value="SOC06364.1"/>
    <property type="molecule type" value="Genomic_DNA"/>
</dbReference>
<proteinExistence type="inferred from homology"/>